<keyword evidence="2" id="KW-1185">Reference proteome</keyword>
<evidence type="ECO:0008006" key="3">
    <source>
        <dbReference type="Google" id="ProtNLM"/>
    </source>
</evidence>
<evidence type="ECO:0000313" key="2">
    <source>
        <dbReference type="Proteomes" id="UP000610960"/>
    </source>
</evidence>
<protein>
    <recommendedName>
        <fullName evidence="3">Universal stress protein</fullName>
    </recommendedName>
</protein>
<organism evidence="1 2">
    <name type="scientific">Thermocladium modestius</name>
    <dbReference type="NCBI Taxonomy" id="62609"/>
    <lineage>
        <taxon>Archaea</taxon>
        <taxon>Thermoproteota</taxon>
        <taxon>Thermoprotei</taxon>
        <taxon>Thermoproteales</taxon>
        <taxon>Thermoproteaceae</taxon>
        <taxon>Thermocladium</taxon>
    </lineage>
</organism>
<accession>A0A830GW84</accession>
<sequence length="125" mass="13803">MVDEPSYEVSFGLRQVAAVLDGSKASLRALSVLKDFAQRYGSRLVLIYNGGDEEFVSMVRESLERSGVNYSLERAEDPMDYLRRKAPDLILIPLEGRTGPDALEAAGPILAALAYTESSIMVLRY</sequence>
<dbReference type="Proteomes" id="UP000610960">
    <property type="component" value="Unassembled WGS sequence"/>
</dbReference>
<reference evidence="1" key="2">
    <citation type="submission" date="2020-09" db="EMBL/GenBank/DDBJ databases">
        <authorList>
            <person name="Sun Q."/>
            <person name="Ohkuma M."/>
        </authorList>
    </citation>
    <scope>NUCLEOTIDE SEQUENCE</scope>
    <source>
        <strain evidence="1">JCM 10088</strain>
    </source>
</reference>
<comment type="caution">
    <text evidence="1">The sequence shown here is derived from an EMBL/GenBank/DDBJ whole genome shotgun (WGS) entry which is preliminary data.</text>
</comment>
<proteinExistence type="predicted"/>
<dbReference type="RefSeq" id="WP_188596355.1">
    <property type="nucleotide sequence ID" value="NZ_BMNL01000002.1"/>
</dbReference>
<dbReference type="AlphaFoldDB" id="A0A830GW84"/>
<evidence type="ECO:0000313" key="1">
    <source>
        <dbReference type="EMBL" id="GGP20826.1"/>
    </source>
</evidence>
<dbReference type="EMBL" id="BMNL01000002">
    <property type="protein sequence ID" value="GGP20826.1"/>
    <property type="molecule type" value="Genomic_DNA"/>
</dbReference>
<reference evidence="1" key="1">
    <citation type="journal article" date="2014" name="Int. J. Syst. Evol. Microbiol.">
        <title>Complete genome sequence of Corynebacterium casei LMG S-19264T (=DSM 44701T), isolated from a smear-ripened cheese.</title>
        <authorList>
            <consortium name="US DOE Joint Genome Institute (JGI-PGF)"/>
            <person name="Walter F."/>
            <person name="Albersmeier A."/>
            <person name="Kalinowski J."/>
            <person name="Ruckert C."/>
        </authorList>
    </citation>
    <scope>NUCLEOTIDE SEQUENCE</scope>
    <source>
        <strain evidence="1">JCM 10088</strain>
    </source>
</reference>
<dbReference type="SUPFAM" id="SSF52402">
    <property type="entry name" value="Adenine nucleotide alpha hydrolases-like"/>
    <property type="match status" value="1"/>
</dbReference>
<dbReference type="OrthoDB" id="14880at2157"/>
<gene>
    <name evidence="1" type="ORF">GCM10007981_10470</name>
</gene>
<name>A0A830GW84_9CREN</name>